<feature type="transmembrane region" description="Helical" evidence="1">
    <location>
        <begin position="316"/>
        <end position="338"/>
    </location>
</feature>
<evidence type="ECO:0000313" key="4">
    <source>
        <dbReference type="Proteomes" id="UP000030988"/>
    </source>
</evidence>
<sequence>MTDSTAAGPTGIAYSPEIDGLRALAVTCVLIGHLYWLEFPLTGAGVRLFFCISGYLITHILLSAHARGASTGQILQAFWTRRVLRIFPPYYLALGIALALDAYAIRDTAWWHLTFTTNILLALQGEWEPVITGHLWSLAVEEQFYLLWPVTLLFALRRRNPHMAGLLCAGLIAGAVAWNLALSEAHHAREPGLGLLLMGQLDALGAGALLAWVEARGRLGRWWIVPVLALIVIGLMLSVGLGAILPALAVKGLNGPLTCLAFAGLILFARHGPRGVATPLLGNRLIVWLGRRSYGIYLYHIYIANTLLDADEAAPGWTTLLLCGGVTIVAAALSWRYLEQPLLQWRTHFPYVAPRGVAPGLQAV</sequence>
<dbReference type="GO" id="GO:0016020">
    <property type="term" value="C:membrane"/>
    <property type="evidence" value="ECO:0007669"/>
    <property type="project" value="TreeGrafter"/>
</dbReference>
<dbReference type="PANTHER" id="PTHR23028">
    <property type="entry name" value="ACETYLTRANSFERASE"/>
    <property type="match status" value="1"/>
</dbReference>
<reference evidence="3 4" key="1">
    <citation type="submission" date="2014-11" db="EMBL/GenBank/DDBJ databases">
        <title>Draft genome sequence of Kirrobacter mercurialis.</title>
        <authorList>
            <person name="Coil D.A."/>
            <person name="Eisen J.A."/>
        </authorList>
    </citation>
    <scope>NUCLEOTIDE SEQUENCE [LARGE SCALE GENOMIC DNA]</scope>
    <source>
        <strain evidence="3 4">Coronado</strain>
    </source>
</reference>
<dbReference type="GO" id="GO:0016747">
    <property type="term" value="F:acyltransferase activity, transferring groups other than amino-acyl groups"/>
    <property type="evidence" value="ECO:0007669"/>
    <property type="project" value="InterPro"/>
</dbReference>
<dbReference type="GO" id="GO:0009103">
    <property type="term" value="P:lipopolysaccharide biosynthetic process"/>
    <property type="evidence" value="ECO:0007669"/>
    <property type="project" value="TreeGrafter"/>
</dbReference>
<keyword evidence="4" id="KW-1185">Reference proteome</keyword>
<dbReference type="RefSeq" id="WP_039094128.1">
    <property type="nucleotide sequence ID" value="NZ_JTDN01000001.1"/>
</dbReference>
<keyword evidence="1" id="KW-0472">Membrane</keyword>
<feature type="transmembrane region" description="Helical" evidence="1">
    <location>
        <begin position="20"/>
        <end position="37"/>
    </location>
</feature>
<proteinExistence type="predicted"/>
<evidence type="ECO:0000313" key="3">
    <source>
        <dbReference type="EMBL" id="KHL25611.1"/>
    </source>
</evidence>
<feature type="domain" description="Acyltransferase 3" evidence="2">
    <location>
        <begin position="17"/>
        <end position="334"/>
    </location>
</feature>
<gene>
    <name evidence="3" type="ORF">PK98_02840</name>
</gene>
<dbReference type="PANTHER" id="PTHR23028:SF53">
    <property type="entry name" value="ACYL_TRANSF_3 DOMAIN-CONTAINING PROTEIN"/>
    <property type="match status" value="1"/>
</dbReference>
<comment type="caution">
    <text evidence="3">The sequence shown here is derived from an EMBL/GenBank/DDBJ whole genome shotgun (WGS) entry which is preliminary data.</text>
</comment>
<dbReference type="InterPro" id="IPR002656">
    <property type="entry name" value="Acyl_transf_3_dom"/>
</dbReference>
<dbReference type="Proteomes" id="UP000030988">
    <property type="component" value="Unassembled WGS sequence"/>
</dbReference>
<dbReference type="AlphaFoldDB" id="A0A0B2C0V1"/>
<feature type="transmembrane region" description="Helical" evidence="1">
    <location>
        <begin position="255"/>
        <end position="273"/>
    </location>
</feature>
<feature type="transmembrane region" description="Helical" evidence="1">
    <location>
        <begin position="193"/>
        <end position="213"/>
    </location>
</feature>
<dbReference type="Pfam" id="PF01757">
    <property type="entry name" value="Acyl_transf_3"/>
    <property type="match status" value="1"/>
</dbReference>
<name>A0A0B2C0V1_9SPHN</name>
<keyword evidence="1" id="KW-1133">Transmembrane helix</keyword>
<feature type="transmembrane region" description="Helical" evidence="1">
    <location>
        <begin position="83"/>
        <end position="105"/>
    </location>
</feature>
<dbReference type="EMBL" id="JTDN01000001">
    <property type="protein sequence ID" value="KHL25611.1"/>
    <property type="molecule type" value="Genomic_DNA"/>
</dbReference>
<protein>
    <recommendedName>
        <fullName evidence="2">Acyltransferase 3 domain-containing protein</fullName>
    </recommendedName>
</protein>
<evidence type="ECO:0000259" key="2">
    <source>
        <dbReference type="Pfam" id="PF01757"/>
    </source>
</evidence>
<dbReference type="InterPro" id="IPR050879">
    <property type="entry name" value="Acyltransferase_3"/>
</dbReference>
<dbReference type="OrthoDB" id="9796461at2"/>
<feature type="transmembrane region" description="Helical" evidence="1">
    <location>
        <begin position="43"/>
        <end position="62"/>
    </location>
</feature>
<keyword evidence="1" id="KW-0812">Transmembrane</keyword>
<accession>A0A0B2C0V1</accession>
<organism evidence="3 4">
    <name type="scientific">Croceibacterium mercuriale</name>
    <dbReference type="NCBI Taxonomy" id="1572751"/>
    <lineage>
        <taxon>Bacteria</taxon>
        <taxon>Pseudomonadati</taxon>
        <taxon>Pseudomonadota</taxon>
        <taxon>Alphaproteobacteria</taxon>
        <taxon>Sphingomonadales</taxon>
        <taxon>Erythrobacteraceae</taxon>
        <taxon>Croceibacterium</taxon>
    </lineage>
</organism>
<evidence type="ECO:0000256" key="1">
    <source>
        <dbReference type="SAM" id="Phobius"/>
    </source>
</evidence>
<dbReference type="STRING" id="1572751.PK98_02840"/>
<feature type="transmembrane region" description="Helical" evidence="1">
    <location>
        <begin position="163"/>
        <end position="181"/>
    </location>
</feature>
<feature type="transmembrane region" description="Helical" evidence="1">
    <location>
        <begin position="225"/>
        <end position="249"/>
    </location>
</feature>